<organism evidence="3 4">
    <name type="scientific">Cymbomonas tetramitiformis</name>
    <dbReference type="NCBI Taxonomy" id="36881"/>
    <lineage>
        <taxon>Eukaryota</taxon>
        <taxon>Viridiplantae</taxon>
        <taxon>Chlorophyta</taxon>
        <taxon>Pyramimonadophyceae</taxon>
        <taxon>Pyramimonadales</taxon>
        <taxon>Pyramimonadaceae</taxon>
        <taxon>Cymbomonas</taxon>
    </lineage>
</organism>
<comment type="caution">
    <text evidence="3">The sequence shown here is derived from an EMBL/GenBank/DDBJ whole genome shotgun (WGS) entry which is preliminary data.</text>
</comment>
<evidence type="ECO:0000256" key="2">
    <source>
        <dbReference type="SAM" id="MobiDB-lite"/>
    </source>
</evidence>
<accession>A0AAE0L2C2</accession>
<proteinExistence type="predicted"/>
<dbReference type="EMBL" id="LGRX02011116">
    <property type="protein sequence ID" value="KAK3269254.1"/>
    <property type="molecule type" value="Genomic_DNA"/>
</dbReference>
<gene>
    <name evidence="3" type="ORF">CYMTET_22296</name>
</gene>
<keyword evidence="1" id="KW-0175">Coiled coil</keyword>
<feature type="region of interest" description="Disordered" evidence="2">
    <location>
        <begin position="1"/>
        <end position="74"/>
    </location>
</feature>
<name>A0AAE0L2C2_9CHLO</name>
<protein>
    <submittedName>
        <fullName evidence="3">Uncharacterized protein</fullName>
    </submittedName>
</protein>
<dbReference type="AlphaFoldDB" id="A0AAE0L2C2"/>
<feature type="compositionally biased region" description="Basic and acidic residues" evidence="2">
    <location>
        <begin position="54"/>
        <end position="74"/>
    </location>
</feature>
<feature type="compositionally biased region" description="Polar residues" evidence="2">
    <location>
        <begin position="1"/>
        <end position="14"/>
    </location>
</feature>
<reference evidence="3 4" key="1">
    <citation type="journal article" date="2015" name="Genome Biol. Evol.">
        <title>Comparative Genomics of a Bacterivorous Green Alga Reveals Evolutionary Causalities and Consequences of Phago-Mixotrophic Mode of Nutrition.</title>
        <authorList>
            <person name="Burns J.A."/>
            <person name="Paasch A."/>
            <person name="Narechania A."/>
            <person name="Kim E."/>
        </authorList>
    </citation>
    <scope>NUCLEOTIDE SEQUENCE [LARGE SCALE GENOMIC DNA]</scope>
    <source>
        <strain evidence="3 4">PLY_AMNH</strain>
    </source>
</reference>
<dbReference type="Proteomes" id="UP001190700">
    <property type="component" value="Unassembled WGS sequence"/>
</dbReference>
<keyword evidence="4" id="KW-1185">Reference proteome</keyword>
<sequence length="337" mass="38685">MDSQKSPKLQSQAFTVDETYEVGTSSQRDRMFAQAPSSAESAHAGHPRSSDGMQIRDLRTGEYQREKIKAHDPELEPLLSEWERQMEQERDVALTRQRAQLQADAVRSQSIALAQQRKLLEEWAAQDKAFALAELRSELEAKQVEFVGKRKSEDLLDSPRQARRRSVLSSSEHATPESVDTAPGDVFDTPSSSLLEQVSPAIDSASRVISRRSSRALSRENVFQQMEELHIEHQESLLMEDMKGFLELLRAFQLEDDKERIQLEKQQDEYIVQIHQYQGRLEHAEKQLVVAQARAHRKADQLRATETELDAYHDELIASKARFEHLEKQLSTQRDQV</sequence>
<evidence type="ECO:0000313" key="4">
    <source>
        <dbReference type="Proteomes" id="UP001190700"/>
    </source>
</evidence>
<feature type="region of interest" description="Disordered" evidence="2">
    <location>
        <begin position="157"/>
        <end position="192"/>
    </location>
</feature>
<feature type="coiled-coil region" evidence="1">
    <location>
        <begin position="267"/>
        <end position="301"/>
    </location>
</feature>
<evidence type="ECO:0000313" key="3">
    <source>
        <dbReference type="EMBL" id="KAK3269254.1"/>
    </source>
</evidence>
<evidence type="ECO:0000256" key="1">
    <source>
        <dbReference type="SAM" id="Coils"/>
    </source>
</evidence>